<dbReference type="InterPro" id="IPR003593">
    <property type="entry name" value="AAA+_ATPase"/>
</dbReference>
<dbReference type="RefSeq" id="WP_311721899.1">
    <property type="nucleotide sequence ID" value="NZ_JAVRFD010000001.1"/>
</dbReference>
<comment type="caution">
    <text evidence="6">The sequence shown here is derived from an EMBL/GenBank/DDBJ whole genome shotgun (WGS) entry which is preliminary data.</text>
</comment>
<dbReference type="SUPFAM" id="SSF52540">
    <property type="entry name" value="P-loop containing nucleoside triphosphate hydrolases"/>
    <property type="match status" value="1"/>
</dbReference>
<feature type="region of interest" description="Disordered" evidence="4">
    <location>
        <begin position="245"/>
        <end position="296"/>
    </location>
</feature>
<protein>
    <submittedName>
        <fullName evidence="6">ABC transporter ATP-binding protein</fullName>
    </submittedName>
</protein>
<evidence type="ECO:0000256" key="1">
    <source>
        <dbReference type="ARBA" id="ARBA00022448"/>
    </source>
</evidence>
<reference evidence="6" key="1">
    <citation type="submission" date="2024-05" db="EMBL/GenBank/DDBJ databases">
        <title>30 novel species of actinomycetes from the DSMZ collection.</title>
        <authorList>
            <person name="Nouioui I."/>
        </authorList>
    </citation>
    <scope>NUCLEOTIDE SEQUENCE</scope>
    <source>
        <strain evidence="6">DSM 41529</strain>
    </source>
</reference>
<dbReference type="Gene3D" id="3.40.50.300">
    <property type="entry name" value="P-loop containing nucleotide triphosphate hydrolases"/>
    <property type="match status" value="1"/>
</dbReference>
<dbReference type="InterPro" id="IPR003439">
    <property type="entry name" value="ABC_transporter-like_ATP-bd"/>
</dbReference>
<evidence type="ECO:0000256" key="3">
    <source>
        <dbReference type="ARBA" id="ARBA00022840"/>
    </source>
</evidence>
<sequence length="296" mass="31769">MSIALSLRGYGRTFTTPAGALRAVDGVDLDIAPGEFTALVGPSGCGKSTILRAVAGLDTRGEGEVSAGGEPVTGPHASRGLVFQEHRLFPWQSVAKNIGAGLRGDRAARERRVAELVELVGLEGFADAYPGQLSGGMAQRVAIARALAPSPDVLLLDEPFGALDAFTRIRLQDALHDIWAAHHVTAVLVTHDIDEAVALAQRVVVLDPRPGRVRRVHEIDLPYPRDRASARFAEHRSALLGDFALSGLSRPPDFPNSDSPRPESPRTESPRPESPRTESPRPESPRTDPSEEKHHA</sequence>
<evidence type="ECO:0000259" key="5">
    <source>
        <dbReference type="PROSITE" id="PS50893"/>
    </source>
</evidence>
<gene>
    <name evidence="6" type="ORF">RND15_02685</name>
</gene>
<dbReference type="InterPro" id="IPR050166">
    <property type="entry name" value="ABC_transporter_ATP-bind"/>
</dbReference>
<dbReference type="SMART" id="SM00382">
    <property type="entry name" value="AAA"/>
    <property type="match status" value="1"/>
</dbReference>
<dbReference type="InterPro" id="IPR017871">
    <property type="entry name" value="ABC_transporter-like_CS"/>
</dbReference>
<feature type="domain" description="ABC transporter" evidence="5">
    <location>
        <begin position="7"/>
        <end position="233"/>
    </location>
</feature>
<keyword evidence="1" id="KW-0813">Transport</keyword>
<dbReference type="PROSITE" id="PS00211">
    <property type="entry name" value="ABC_TRANSPORTER_1"/>
    <property type="match status" value="1"/>
</dbReference>
<organism evidence="6 7">
    <name type="scientific">Streptomyces lonegramiae</name>
    <dbReference type="NCBI Taxonomy" id="3075524"/>
    <lineage>
        <taxon>Bacteria</taxon>
        <taxon>Bacillati</taxon>
        <taxon>Actinomycetota</taxon>
        <taxon>Actinomycetes</taxon>
        <taxon>Kitasatosporales</taxon>
        <taxon>Streptomycetaceae</taxon>
        <taxon>Streptomyces</taxon>
    </lineage>
</organism>
<keyword evidence="2" id="KW-0547">Nucleotide-binding</keyword>
<evidence type="ECO:0000313" key="7">
    <source>
        <dbReference type="Proteomes" id="UP001180754"/>
    </source>
</evidence>
<dbReference type="CDD" id="cd03293">
    <property type="entry name" value="ABC_NrtD_SsuB_transporters"/>
    <property type="match status" value="1"/>
</dbReference>
<keyword evidence="3 6" id="KW-0067">ATP-binding</keyword>
<dbReference type="PROSITE" id="PS50893">
    <property type="entry name" value="ABC_TRANSPORTER_2"/>
    <property type="match status" value="1"/>
</dbReference>
<dbReference type="Proteomes" id="UP001180754">
    <property type="component" value="Unassembled WGS sequence"/>
</dbReference>
<evidence type="ECO:0000313" key="6">
    <source>
        <dbReference type="EMBL" id="MDT0541623.1"/>
    </source>
</evidence>
<dbReference type="PANTHER" id="PTHR42788:SF13">
    <property type="entry name" value="ALIPHATIC SULFONATES IMPORT ATP-BINDING PROTEIN SSUB"/>
    <property type="match status" value="1"/>
</dbReference>
<evidence type="ECO:0000256" key="4">
    <source>
        <dbReference type="SAM" id="MobiDB-lite"/>
    </source>
</evidence>
<proteinExistence type="predicted"/>
<name>A0ABU2X6S8_9ACTN</name>
<dbReference type="EMBL" id="JAVRFD010000001">
    <property type="protein sequence ID" value="MDT0541623.1"/>
    <property type="molecule type" value="Genomic_DNA"/>
</dbReference>
<dbReference type="GO" id="GO:0005524">
    <property type="term" value="F:ATP binding"/>
    <property type="evidence" value="ECO:0007669"/>
    <property type="project" value="UniProtKB-KW"/>
</dbReference>
<keyword evidence="7" id="KW-1185">Reference proteome</keyword>
<accession>A0ABU2X6S8</accession>
<dbReference type="Pfam" id="PF00005">
    <property type="entry name" value="ABC_tran"/>
    <property type="match status" value="1"/>
</dbReference>
<feature type="compositionally biased region" description="Basic and acidic residues" evidence="4">
    <location>
        <begin position="260"/>
        <end position="296"/>
    </location>
</feature>
<dbReference type="PANTHER" id="PTHR42788">
    <property type="entry name" value="TAURINE IMPORT ATP-BINDING PROTEIN-RELATED"/>
    <property type="match status" value="1"/>
</dbReference>
<dbReference type="InterPro" id="IPR027417">
    <property type="entry name" value="P-loop_NTPase"/>
</dbReference>
<evidence type="ECO:0000256" key="2">
    <source>
        <dbReference type="ARBA" id="ARBA00022741"/>
    </source>
</evidence>